<gene>
    <name evidence="6" type="ORF">GSPATT00039601001</name>
</gene>
<accession>A0DLQ2</accession>
<dbReference type="GO" id="GO:0005634">
    <property type="term" value="C:nucleus"/>
    <property type="evidence" value="ECO:0007669"/>
    <property type="project" value="UniProtKB-SubCell"/>
</dbReference>
<comment type="subcellular location">
    <subcellularLocation>
        <location evidence="1">Nucleus</location>
    </subcellularLocation>
</comment>
<feature type="coiled-coil region" evidence="4">
    <location>
        <begin position="100"/>
        <end position="127"/>
    </location>
</feature>
<dbReference type="HOGENOM" id="CLU_895606_0_0_1"/>
<evidence type="ECO:0000256" key="4">
    <source>
        <dbReference type="SAM" id="Coils"/>
    </source>
</evidence>
<evidence type="ECO:0000313" key="6">
    <source>
        <dbReference type="EMBL" id="CAK83969.1"/>
    </source>
</evidence>
<dbReference type="OrthoDB" id="301405at2759"/>
<organism evidence="6 7">
    <name type="scientific">Paramecium tetraurelia</name>
    <dbReference type="NCBI Taxonomy" id="5888"/>
    <lineage>
        <taxon>Eukaryota</taxon>
        <taxon>Sar</taxon>
        <taxon>Alveolata</taxon>
        <taxon>Ciliophora</taxon>
        <taxon>Intramacronucleata</taxon>
        <taxon>Oligohymenophorea</taxon>
        <taxon>Peniculida</taxon>
        <taxon>Parameciidae</taxon>
        <taxon>Paramecium</taxon>
    </lineage>
</organism>
<protein>
    <recommendedName>
        <fullName evidence="5">Nuf2 DHR10-like domain-containing protein</fullName>
    </recommendedName>
</protein>
<keyword evidence="2 4" id="KW-0175">Coiled coil</keyword>
<dbReference type="Proteomes" id="UP000000600">
    <property type="component" value="Unassembled WGS sequence"/>
</dbReference>
<dbReference type="RefSeq" id="XP_001451366.1">
    <property type="nucleotide sequence ID" value="XM_001451329.1"/>
</dbReference>
<dbReference type="OMA" id="PNLNQAH"/>
<keyword evidence="3" id="KW-0539">Nucleus</keyword>
<dbReference type="Pfam" id="PF18595">
    <property type="entry name" value="Nuf2_DHR10-like"/>
    <property type="match status" value="1"/>
</dbReference>
<reference evidence="6 7" key="1">
    <citation type="journal article" date="2006" name="Nature">
        <title>Global trends of whole-genome duplications revealed by the ciliate Paramecium tetraurelia.</title>
        <authorList>
            <consortium name="Genoscope"/>
            <person name="Aury J.-M."/>
            <person name="Jaillon O."/>
            <person name="Duret L."/>
            <person name="Noel B."/>
            <person name="Jubin C."/>
            <person name="Porcel B.M."/>
            <person name="Segurens B."/>
            <person name="Daubin V."/>
            <person name="Anthouard V."/>
            <person name="Aiach N."/>
            <person name="Arnaiz O."/>
            <person name="Billaut A."/>
            <person name="Beisson J."/>
            <person name="Blanc I."/>
            <person name="Bouhouche K."/>
            <person name="Camara F."/>
            <person name="Duharcourt S."/>
            <person name="Guigo R."/>
            <person name="Gogendeau D."/>
            <person name="Katinka M."/>
            <person name="Keller A.-M."/>
            <person name="Kissmehl R."/>
            <person name="Klotz C."/>
            <person name="Koll F."/>
            <person name="Le Moue A."/>
            <person name="Lepere C."/>
            <person name="Malinsky S."/>
            <person name="Nowacki M."/>
            <person name="Nowak J.K."/>
            <person name="Plattner H."/>
            <person name="Poulain J."/>
            <person name="Ruiz F."/>
            <person name="Serrano V."/>
            <person name="Zagulski M."/>
            <person name="Dessen P."/>
            <person name="Betermier M."/>
            <person name="Weissenbach J."/>
            <person name="Scarpelli C."/>
            <person name="Schachter V."/>
            <person name="Sperling L."/>
            <person name="Meyer E."/>
            <person name="Cohen J."/>
            <person name="Wincker P."/>
        </authorList>
    </citation>
    <scope>NUCLEOTIDE SEQUENCE [LARGE SCALE GENOMIC DNA]</scope>
    <source>
        <strain evidence="6 7">Stock d4-2</strain>
    </source>
</reference>
<evidence type="ECO:0000256" key="1">
    <source>
        <dbReference type="ARBA" id="ARBA00004123"/>
    </source>
</evidence>
<dbReference type="InParanoid" id="A0DLQ2"/>
<dbReference type="EMBL" id="CT868492">
    <property type="protein sequence ID" value="CAK83969.1"/>
    <property type="molecule type" value="Genomic_DNA"/>
</dbReference>
<dbReference type="InterPro" id="IPR041112">
    <property type="entry name" value="Nuf2_DHR10-like"/>
</dbReference>
<dbReference type="KEGG" id="ptm:GSPATT00039601001"/>
<evidence type="ECO:0000256" key="3">
    <source>
        <dbReference type="ARBA" id="ARBA00023242"/>
    </source>
</evidence>
<name>A0DLQ2_PARTE</name>
<keyword evidence="7" id="KW-1185">Reference proteome</keyword>
<evidence type="ECO:0000259" key="5">
    <source>
        <dbReference type="Pfam" id="PF18595"/>
    </source>
</evidence>
<evidence type="ECO:0000256" key="2">
    <source>
        <dbReference type="ARBA" id="ARBA00023054"/>
    </source>
</evidence>
<evidence type="ECO:0000313" key="7">
    <source>
        <dbReference type="Proteomes" id="UP000000600"/>
    </source>
</evidence>
<feature type="coiled-coil region" evidence="4">
    <location>
        <begin position="165"/>
        <end position="301"/>
    </location>
</feature>
<feature type="domain" description="Nuf2 DHR10-like" evidence="5">
    <location>
        <begin position="173"/>
        <end position="258"/>
    </location>
</feature>
<dbReference type="GeneID" id="5037151"/>
<dbReference type="AlphaFoldDB" id="A0DLQ2"/>
<proteinExistence type="predicted"/>
<sequence>MLVQQYRQLPPPSRELPPNLNQAHFDQKMRFQQQHIQARVIEERPNFQEMQGGQPPMKPWLGEDVYMVAFLLSVENDRLREENGRIGEYVNQNELKFKGVDLIEGELIQLRNKIGDYEKKIAQLQYESEQWRVKCVNREKESEDQRYQKELQRRISIDREIRELTARFISDRNQLEKENRQLRTELDSLKLSKSSVEDIMRQADIVQKENHRLKQELDNLRKGFDELEYVLKTAADLEAENSHLKQQIEALQVQFQHHQFKGLLSIQQIYVRIKIYYLENSNNLESEIKRLRDENDRLKVMLNLGQATRPQPFM</sequence>